<dbReference type="HOGENOM" id="CLU_1624742_0_0_0"/>
<evidence type="ECO:0000256" key="1">
    <source>
        <dbReference type="SAM" id="Coils"/>
    </source>
</evidence>
<sequence>MKWYRTKEKNPVKQEAIAFFMREDDYDEYENGIFTVKKVAEDYYIILHNKDENIDILNLEDEKQEINRKIELEYQNNKFIVESLIAQMGGEFFVRYGLGVKEIEMLGSFKQMGGARLKLNNNKIVRIALNYSDLYDIQFFDGEKIEREYKDVYFDEIIDILLD</sequence>
<gene>
    <name evidence="2" type="ORF">HMPREF0402_03528</name>
</gene>
<dbReference type="RefSeq" id="WP_008699491.1">
    <property type="nucleotide sequence ID" value="NZ_KE161012.1"/>
</dbReference>
<evidence type="ECO:0000313" key="2">
    <source>
        <dbReference type="EMBL" id="EHO77224.1"/>
    </source>
</evidence>
<evidence type="ECO:0000313" key="3">
    <source>
        <dbReference type="Proteomes" id="UP000003233"/>
    </source>
</evidence>
<dbReference type="AlphaFoldDB" id="H1PYN5"/>
<dbReference type="PATRIC" id="fig|457404.5.peg.3497"/>
<dbReference type="Proteomes" id="UP000003233">
    <property type="component" value="Unassembled WGS sequence"/>
</dbReference>
<comment type="caution">
    <text evidence="2">The sequence shown here is derived from an EMBL/GenBank/DDBJ whole genome shotgun (WGS) entry which is preliminary data.</text>
</comment>
<dbReference type="EMBL" id="AGWJ02000035">
    <property type="protein sequence ID" value="EHO77224.1"/>
    <property type="molecule type" value="Genomic_DNA"/>
</dbReference>
<keyword evidence="3" id="KW-1185">Reference proteome</keyword>
<organism evidence="2 3">
    <name type="scientific">Fusobacterium ulcerans 12-1B</name>
    <dbReference type="NCBI Taxonomy" id="457404"/>
    <lineage>
        <taxon>Bacteria</taxon>
        <taxon>Fusobacteriati</taxon>
        <taxon>Fusobacteriota</taxon>
        <taxon>Fusobacteriia</taxon>
        <taxon>Fusobacteriales</taxon>
        <taxon>Fusobacteriaceae</taxon>
        <taxon>Fusobacterium</taxon>
    </lineage>
</organism>
<keyword evidence="1" id="KW-0175">Coiled coil</keyword>
<accession>H1PYN5</accession>
<name>H1PYN5_9FUSO</name>
<dbReference type="BioCyc" id="FSP457404-HMP:GTSQ-3583-MONOMER"/>
<protein>
    <submittedName>
        <fullName evidence="2">Uncharacterized protein</fullName>
    </submittedName>
</protein>
<proteinExistence type="predicted"/>
<feature type="coiled-coil region" evidence="1">
    <location>
        <begin position="49"/>
        <end position="76"/>
    </location>
</feature>
<reference evidence="2 3" key="1">
    <citation type="submission" date="2012-07" db="EMBL/GenBank/DDBJ databases">
        <title>The Genome Sequence of Fusobacterium ulcerans 12_1B.</title>
        <authorList>
            <consortium name="The Broad Institute Genome Sequencing Platform"/>
            <person name="Earl A."/>
            <person name="Ward D."/>
            <person name="Feldgarden M."/>
            <person name="Gevers D."/>
            <person name="Strauss J."/>
            <person name="Ambrose C.E."/>
            <person name="Allen-Vercoe E."/>
            <person name="Walker B."/>
            <person name="Young S.K."/>
            <person name="Zeng Q."/>
            <person name="Gargeya S."/>
            <person name="Fitzgerald M."/>
            <person name="Haas B."/>
            <person name="Abouelleil A."/>
            <person name="Alvarado L."/>
            <person name="Arachchi H.M."/>
            <person name="Berlin A.M."/>
            <person name="Chapman S.B."/>
            <person name="Goldberg J."/>
            <person name="Griggs A."/>
            <person name="Gujja S."/>
            <person name="Hansen M."/>
            <person name="Howarth C."/>
            <person name="Imamovic A."/>
            <person name="Larimer J."/>
            <person name="McCowen C."/>
            <person name="Montmayeur A."/>
            <person name="Murphy C."/>
            <person name="Neiman D."/>
            <person name="Pearson M."/>
            <person name="Priest M."/>
            <person name="Roberts A."/>
            <person name="Saif S."/>
            <person name="Shea T."/>
            <person name="Sisk P."/>
            <person name="Sykes S."/>
            <person name="Wortman J."/>
            <person name="Nusbaum C."/>
            <person name="Birren B."/>
        </authorList>
    </citation>
    <scope>NUCLEOTIDE SEQUENCE [LARGE SCALE GENOMIC DNA]</scope>
    <source>
        <strain evidence="2 3">12_1B</strain>
    </source>
</reference>